<dbReference type="AlphaFoldDB" id="W4M4A8"/>
<dbReference type="InterPro" id="IPR020084">
    <property type="entry name" value="NUDIX_hydrolase_CS"/>
</dbReference>
<gene>
    <name evidence="3" type="ORF">ETSY2_24430</name>
</gene>
<dbReference type="Proteomes" id="UP000019140">
    <property type="component" value="Unassembled WGS sequence"/>
</dbReference>
<evidence type="ECO:0000313" key="3">
    <source>
        <dbReference type="EMBL" id="ETX05189.1"/>
    </source>
</evidence>
<protein>
    <recommendedName>
        <fullName evidence="2">Nudix hydrolase domain-containing protein</fullName>
    </recommendedName>
</protein>
<feature type="domain" description="Nudix hydrolase" evidence="2">
    <location>
        <begin position="1"/>
        <end position="103"/>
    </location>
</feature>
<dbReference type="PROSITE" id="PS00893">
    <property type="entry name" value="NUDIX_BOX"/>
    <property type="match status" value="1"/>
</dbReference>
<accession>W4M4A8</accession>
<dbReference type="GO" id="GO:0006754">
    <property type="term" value="P:ATP biosynthetic process"/>
    <property type="evidence" value="ECO:0007669"/>
    <property type="project" value="TreeGrafter"/>
</dbReference>
<dbReference type="PANTHER" id="PTHR21340">
    <property type="entry name" value="DIADENOSINE 5,5-P1,P4-TETRAPHOSPHATE PYROPHOSPHOHYDROLASE MUTT"/>
    <property type="match status" value="1"/>
</dbReference>
<sequence>MPWAGYWAPLSGKVEPGESQFDAVVREVKEEVGLTVQPLRKVWEYISDSGTHLLHWWLARYVSGDVIAAEREVSEARWLTVDEFLQMTPTFACDREFFRDVFPQTLTH</sequence>
<dbReference type="Pfam" id="PF00293">
    <property type="entry name" value="NUDIX"/>
    <property type="match status" value="1"/>
</dbReference>
<reference evidence="3 4" key="1">
    <citation type="journal article" date="2014" name="Nature">
        <title>An environmental bacterial taxon with a large and distinct metabolic repertoire.</title>
        <authorList>
            <person name="Wilson M.C."/>
            <person name="Mori T."/>
            <person name="Ruckert C."/>
            <person name="Uria A.R."/>
            <person name="Helf M.J."/>
            <person name="Takada K."/>
            <person name="Gernert C."/>
            <person name="Steffens U.A."/>
            <person name="Heycke N."/>
            <person name="Schmitt S."/>
            <person name="Rinke C."/>
            <person name="Helfrich E.J."/>
            <person name="Brachmann A.O."/>
            <person name="Gurgui C."/>
            <person name="Wakimoto T."/>
            <person name="Kracht M."/>
            <person name="Crusemann M."/>
            <person name="Hentschel U."/>
            <person name="Abe I."/>
            <person name="Matsunaga S."/>
            <person name="Kalinowski J."/>
            <person name="Takeyama H."/>
            <person name="Piel J."/>
        </authorList>
    </citation>
    <scope>NUCLEOTIDE SEQUENCE [LARGE SCALE GENOMIC DNA]</scope>
    <source>
        <strain evidence="4">TSY2</strain>
    </source>
</reference>
<keyword evidence="1" id="KW-0378">Hydrolase</keyword>
<dbReference type="InterPro" id="IPR015797">
    <property type="entry name" value="NUDIX_hydrolase-like_dom_sf"/>
</dbReference>
<dbReference type="GO" id="GO:0006167">
    <property type="term" value="P:AMP biosynthetic process"/>
    <property type="evidence" value="ECO:0007669"/>
    <property type="project" value="TreeGrafter"/>
</dbReference>
<evidence type="ECO:0000259" key="2">
    <source>
        <dbReference type="PROSITE" id="PS51462"/>
    </source>
</evidence>
<evidence type="ECO:0000256" key="1">
    <source>
        <dbReference type="ARBA" id="ARBA00022801"/>
    </source>
</evidence>
<keyword evidence="4" id="KW-1185">Reference proteome</keyword>
<dbReference type="Gene3D" id="3.90.79.10">
    <property type="entry name" value="Nucleoside Triphosphate Pyrophosphohydrolase"/>
    <property type="match status" value="1"/>
</dbReference>
<comment type="caution">
    <text evidence="3">The sequence shown here is derived from an EMBL/GenBank/DDBJ whole genome shotgun (WGS) entry which is preliminary data.</text>
</comment>
<dbReference type="HOGENOM" id="CLU_037162_19_3_7"/>
<dbReference type="EMBL" id="AZHX01001018">
    <property type="protein sequence ID" value="ETX05189.1"/>
    <property type="molecule type" value="Genomic_DNA"/>
</dbReference>
<dbReference type="InterPro" id="IPR000086">
    <property type="entry name" value="NUDIX_hydrolase_dom"/>
</dbReference>
<proteinExistence type="predicted"/>
<dbReference type="PANTHER" id="PTHR21340:SF0">
    <property type="entry name" value="BIS(5'-NUCLEOSYL)-TETRAPHOSPHATASE [ASYMMETRICAL]"/>
    <property type="match status" value="1"/>
</dbReference>
<dbReference type="InterPro" id="IPR051325">
    <property type="entry name" value="Nudix_hydrolase_domain"/>
</dbReference>
<organism evidence="3 4">
    <name type="scientific">Candidatus Entotheonella gemina</name>
    <dbReference type="NCBI Taxonomy" id="1429439"/>
    <lineage>
        <taxon>Bacteria</taxon>
        <taxon>Pseudomonadati</taxon>
        <taxon>Nitrospinota/Tectimicrobiota group</taxon>
        <taxon>Candidatus Tectimicrobiota</taxon>
        <taxon>Candidatus Entotheonellia</taxon>
        <taxon>Candidatus Entotheonellales</taxon>
        <taxon>Candidatus Entotheonellaceae</taxon>
        <taxon>Candidatus Entotheonella</taxon>
    </lineage>
</organism>
<dbReference type="PROSITE" id="PS51462">
    <property type="entry name" value="NUDIX"/>
    <property type="match status" value="1"/>
</dbReference>
<name>W4M4A8_9BACT</name>
<dbReference type="SUPFAM" id="SSF55811">
    <property type="entry name" value="Nudix"/>
    <property type="match status" value="1"/>
</dbReference>
<dbReference type="GO" id="GO:0004081">
    <property type="term" value="F:bis(5'-nucleosyl)-tetraphosphatase (asymmetrical) activity"/>
    <property type="evidence" value="ECO:0007669"/>
    <property type="project" value="TreeGrafter"/>
</dbReference>
<evidence type="ECO:0000313" key="4">
    <source>
        <dbReference type="Proteomes" id="UP000019140"/>
    </source>
</evidence>